<dbReference type="Proteomes" id="UP000184291">
    <property type="component" value="Unassembled WGS sequence"/>
</dbReference>
<reference evidence="2" key="1">
    <citation type="submission" date="2016-09" db="EMBL/GenBank/DDBJ databases">
        <authorList>
            <person name="Strepis N."/>
        </authorList>
    </citation>
    <scope>NUCLEOTIDE SEQUENCE [LARGE SCALE GENOMIC DNA]</scope>
</reference>
<dbReference type="InterPro" id="IPR050445">
    <property type="entry name" value="Bact_polysacc_biosynth/exp"/>
</dbReference>
<evidence type="ECO:0000313" key="2">
    <source>
        <dbReference type="Proteomes" id="UP000184291"/>
    </source>
</evidence>
<protein>
    <submittedName>
        <fullName evidence="1">Lipopolysaccharide biosynthesis</fullName>
    </submittedName>
</protein>
<proteinExistence type="predicted"/>
<gene>
    <name evidence="1" type="ORF">ACGLYG10_0886</name>
</gene>
<accession>A0A1M4RYA4</accession>
<name>A0A1M4RYA4_9ACTO</name>
<dbReference type="RefSeq" id="WP_073328320.1">
    <property type="nucleotide sequence ID" value="NZ_FQTT01000009.1"/>
</dbReference>
<dbReference type="PANTHER" id="PTHR32309:SF31">
    <property type="entry name" value="CAPSULAR EXOPOLYSACCHARIDE FAMILY"/>
    <property type="match status" value="1"/>
</dbReference>
<keyword evidence="2" id="KW-1185">Reference proteome</keyword>
<dbReference type="EMBL" id="FQTT01000009">
    <property type="protein sequence ID" value="SHE24677.1"/>
    <property type="molecule type" value="Genomic_DNA"/>
</dbReference>
<organism evidence="1 2">
    <name type="scientific">Actinomyces glycerinitolerans</name>
    <dbReference type="NCBI Taxonomy" id="1892869"/>
    <lineage>
        <taxon>Bacteria</taxon>
        <taxon>Bacillati</taxon>
        <taxon>Actinomycetota</taxon>
        <taxon>Actinomycetes</taxon>
        <taxon>Actinomycetales</taxon>
        <taxon>Actinomycetaceae</taxon>
        <taxon>Actinomyces</taxon>
    </lineage>
</organism>
<dbReference type="PANTHER" id="PTHR32309">
    <property type="entry name" value="TYROSINE-PROTEIN KINASE"/>
    <property type="match status" value="1"/>
</dbReference>
<sequence>MTPELIVRALHRRWPVIVALSALAAALGILTAATSSPVYRSSVTNVLAVSSAHGGNNVTSAAAVIDAVAPTLAEISMSSSMLDTVAEDTGIPAEEVAEHITVSNPTDTLLIVVRATGSSPEQSQAMAASAADALAERTASMSVNIGSASTHLSLSEVDSSSTAQLIAPSKSRNGAIGLIAGACLGFLVALRLEAVRQPTVDTGL</sequence>
<dbReference type="STRING" id="1892869.ACGLYG10_0886"/>
<dbReference type="AlphaFoldDB" id="A0A1M4RYA4"/>
<evidence type="ECO:0000313" key="1">
    <source>
        <dbReference type="EMBL" id="SHE24677.1"/>
    </source>
</evidence>